<keyword evidence="2" id="KW-0902">Two-component regulatory system</keyword>
<evidence type="ECO:0000259" key="8">
    <source>
        <dbReference type="PROSITE" id="PS50110"/>
    </source>
</evidence>
<dbReference type="SUPFAM" id="SSF46894">
    <property type="entry name" value="C-terminal effector domain of the bipartite response regulators"/>
    <property type="match status" value="1"/>
</dbReference>
<dbReference type="PANTHER" id="PTHR48111">
    <property type="entry name" value="REGULATOR OF RPOS"/>
    <property type="match status" value="1"/>
</dbReference>
<evidence type="ECO:0000256" key="2">
    <source>
        <dbReference type="ARBA" id="ARBA00023012"/>
    </source>
</evidence>
<dbReference type="InterPro" id="IPR001867">
    <property type="entry name" value="OmpR/PhoB-type_DNA-bd"/>
</dbReference>
<accession>A0A7C3H1M6</accession>
<comment type="caution">
    <text evidence="10">The sequence shown here is derived from an EMBL/GenBank/DDBJ whole genome shotgun (WGS) entry which is preliminary data.</text>
</comment>
<evidence type="ECO:0000313" key="10">
    <source>
        <dbReference type="EMBL" id="HFC98226.1"/>
    </source>
</evidence>
<dbReference type="SMART" id="SM00862">
    <property type="entry name" value="Trans_reg_C"/>
    <property type="match status" value="1"/>
</dbReference>
<sequence>MSAWNRPSVLLIEDDPLLGPSLEEYLQRQGFEAHWLSDERYWREALSREFDLVVLDLMLPHLPGELLLAELRKEYPDLPVLILTAKQGLDSKKECFELGADDYLVKPFEVLELELRIRALLRRKGKDRKEYRLGEVRIDLERGMIIKGKERIVPSRRTWDLLLFFLKNRGKVIPKEKILEEVWRDVIVNEETLRSYIKELRRLLPQGALQTFKGRGYLLKEEP</sequence>
<dbReference type="Pfam" id="PF00072">
    <property type="entry name" value="Response_reg"/>
    <property type="match status" value="1"/>
</dbReference>
<dbReference type="InterPro" id="IPR039420">
    <property type="entry name" value="WalR-like"/>
</dbReference>
<dbReference type="Gene3D" id="3.40.50.2300">
    <property type="match status" value="1"/>
</dbReference>
<keyword evidence="4 7" id="KW-0238">DNA-binding</keyword>
<evidence type="ECO:0000256" key="3">
    <source>
        <dbReference type="ARBA" id="ARBA00023015"/>
    </source>
</evidence>
<dbReference type="InterPro" id="IPR011006">
    <property type="entry name" value="CheY-like_superfamily"/>
</dbReference>
<dbReference type="GO" id="GO:0006355">
    <property type="term" value="P:regulation of DNA-templated transcription"/>
    <property type="evidence" value="ECO:0007669"/>
    <property type="project" value="InterPro"/>
</dbReference>
<evidence type="ECO:0000256" key="1">
    <source>
        <dbReference type="ARBA" id="ARBA00022553"/>
    </source>
</evidence>
<dbReference type="SUPFAM" id="SSF52172">
    <property type="entry name" value="CheY-like"/>
    <property type="match status" value="1"/>
</dbReference>
<dbReference type="Pfam" id="PF00486">
    <property type="entry name" value="Trans_reg_C"/>
    <property type="match status" value="1"/>
</dbReference>
<dbReference type="GO" id="GO:0032993">
    <property type="term" value="C:protein-DNA complex"/>
    <property type="evidence" value="ECO:0007669"/>
    <property type="project" value="TreeGrafter"/>
</dbReference>
<evidence type="ECO:0000256" key="5">
    <source>
        <dbReference type="ARBA" id="ARBA00023163"/>
    </source>
</evidence>
<dbReference type="GO" id="GO:0000976">
    <property type="term" value="F:transcription cis-regulatory region binding"/>
    <property type="evidence" value="ECO:0007669"/>
    <property type="project" value="TreeGrafter"/>
</dbReference>
<evidence type="ECO:0000256" key="7">
    <source>
        <dbReference type="PROSITE-ProRule" id="PRU01091"/>
    </source>
</evidence>
<dbReference type="EMBL" id="DRMH01000094">
    <property type="protein sequence ID" value="HFC98226.1"/>
    <property type="molecule type" value="Genomic_DNA"/>
</dbReference>
<dbReference type="CDD" id="cd00383">
    <property type="entry name" value="trans_reg_C"/>
    <property type="match status" value="1"/>
</dbReference>
<protein>
    <submittedName>
        <fullName evidence="10">Response regulator transcription factor</fullName>
    </submittedName>
</protein>
<dbReference type="Gene3D" id="6.10.250.690">
    <property type="match status" value="1"/>
</dbReference>
<keyword evidence="1 6" id="KW-0597">Phosphoprotein</keyword>
<evidence type="ECO:0000256" key="6">
    <source>
        <dbReference type="PROSITE-ProRule" id="PRU00169"/>
    </source>
</evidence>
<dbReference type="AlphaFoldDB" id="A0A7C3H1M6"/>
<evidence type="ECO:0000259" key="9">
    <source>
        <dbReference type="PROSITE" id="PS51755"/>
    </source>
</evidence>
<keyword evidence="3" id="KW-0805">Transcription regulation</keyword>
<dbReference type="PANTHER" id="PTHR48111:SF22">
    <property type="entry name" value="REGULATOR OF RPOS"/>
    <property type="match status" value="1"/>
</dbReference>
<dbReference type="Gene3D" id="1.10.10.10">
    <property type="entry name" value="Winged helix-like DNA-binding domain superfamily/Winged helix DNA-binding domain"/>
    <property type="match status" value="1"/>
</dbReference>
<evidence type="ECO:0000256" key="4">
    <source>
        <dbReference type="ARBA" id="ARBA00023125"/>
    </source>
</evidence>
<dbReference type="GO" id="GO:0005829">
    <property type="term" value="C:cytosol"/>
    <property type="evidence" value="ECO:0007669"/>
    <property type="project" value="TreeGrafter"/>
</dbReference>
<feature type="DNA-binding region" description="OmpR/PhoB-type" evidence="7">
    <location>
        <begin position="128"/>
        <end position="221"/>
    </location>
</feature>
<proteinExistence type="predicted"/>
<dbReference type="PROSITE" id="PS50110">
    <property type="entry name" value="RESPONSE_REGULATORY"/>
    <property type="match status" value="1"/>
</dbReference>
<feature type="modified residue" description="4-aspartylphosphate" evidence="6">
    <location>
        <position position="56"/>
    </location>
</feature>
<keyword evidence="5" id="KW-0804">Transcription</keyword>
<name>A0A7C3H1M6_9BACT</name>
<organism evidence="10">
    <name type="scientific">Thermosulfurimonas dismutans</name>
    <dbReference type="NCBI Taxonomy" id="999894"/>
    <lineage>
        <taxon>Bacteria</taxon>
        <taxon>Pseudomonadati</taxon>
        <taxon>Thermodesulfobacteriota</taxon>
        <taxon>Thermodesulfobacteria</taxon>
        <taxon>Thermodesulfobacteriales</taxon>
        <taxon>Thermodesulfobacteriaceae</taxon>
        <taxon>Thermosulfurimonas</taxon>
    </lineage>
</organism>
<feature type="domain" description="OmpR/PhoB-type" evidence="9">
    <location>
        <begin position="128"/>
        <end position="221"/>
    </location>
</feature>
<dbReference type="GO" id="GO:0000156">
    <property type="term" value="F:phosphorelay response regulator activity"/>
    <property type="evidence" value="ECO:0007669"/>
    <property type="project" value="TreeGrafter"/>
</dbReference>
<dbReference type="InterPro" id="IPR016032">
    <property type="entry name" value="Sig_transdc_resp-reg_C-effctor"/>
</dbReference>
<dbReference type="InterPro" id="IPR001789">
    <property type="entry name" value="Sig_transdc_resp-reg_receiver"/>
</dbReference>
<gene>
    <name evidence="10" type="ORF">ENJ40_07205</name>
</gene>
<reference evidence="10" key="1">
    <citation type="journal article" date="2020" name="mSystems">
        <title>Genome- and Community-Level Interaction Insights into Carbon Utilization and Element Cycling Functions of Hydrothermarchaeota in Hydrothermal Sediment.</title>
        <authorList>
            <person name="Zhou Z."/>
            <person name="Liu Y."/>
            <person name="Xu W."/>
            <person name="Pan J."/>
            <person name="Luo Z.H."/>
            <person name="Li M."/>
        </authorList>
    </citation>
    <scope>NUCLEOTIDE SEQUENCE [LARGE SCALE GENOMIC DNA]</scope>
    <source>
        <strain evidence="10">HyVt-483</strain>
    </source>
</reference>
<dbReference type="Proteomes" id="UP000886043">
    <property type="component" value="Unassembled WGS sequence"/>
</dbReference>
<dbReference type="PROSITE" id="PS51755">
    <property type="entry name" value="OMPR_PHOB"/>
    <property type="match status" value="1"/>
</dbReference>
<dbReference type="InterPro" id="IPR036388">
    <property type="entry name" value="WH-like_DNA-bd_sf"/>
</dbReference>
<dbReference type="SMART" id="SM00448">
    <property type="entry name" value="REC"/>
    <property type="match status" value="1"/>
</dbReference>
<feature type="domain" description="Response regulatory" evidence="8">
    <location>
        <begin position="8"/>
        <end position="121"/>
    </location>
</feature>